<protein>
    <submittedName>
        <fullName evidence="1">Uncharacterized protein</fullName>
    </submittedName>
</protein>
<gene>
    <name evidence="1" type="ORF">F6X51_10155</name>
</gene>
<dbReference type="Proteomes" id="UP000441523">
    <property type="component" value="Unassembled WGS sequence"/>
</dbReference>
<sequence>MAGADDYLRRLLDRAAEEEMFLERLGRAEEVRPDAAPALSLMITREQRVRLRALGFTDQDIHTMSPAEAHRHLGL</sequence>
<accession>A0A6N6MW99</accession>
<keyword evidence="2" id="KW-1185">Reference proteome</keyword>
<reference evidence="1 2" key="1">
    <citation type="submission" date="2019-09" db="EMBL/GenBank/DDBJ databases">
        <title>YIM 132548 draft genome.</title>
        <authorList>
            <person name="Jiang L."/>
        </authorList>
    </citation>
    <scope>NUCLEOTIDE SEQUENCE [LARGE SCALE GENOMIC DNA]</scope>
    <source>
        <strain evidence="1 2">YIM 132548</strain>
    </source>
</reference>
<dbReference type="EMBL" id="VZZJ01000006">
    <property type="protein sequence ID" value="KAB1074069.1"/>
    <property type="molecule type" value="Genomic_DNA"/>
</dbReference>
<proteinExistence type="predicted"/>
<name>A0A6N6MW99_9HYPH</name>
<organism evidence="1 2">
    <name type="scientific">Methylobacterium planeticum</name>
    <dbReference type="NCBI Taxonomy" id="2615211"/>
    <lineage>
        <taxon>Bacteria</taxon>
        <taxon>Pseudomonadati</taxon>
        <taxon>Pseudomonadota</taxon>
        <taxon>Alphaproteobacteria</taxon>
        <taxon>Hyphomicrobiales</taxon>
        <taxon>Methylobacteriaceae</taxon>
        <taxon>Methylobacterium</taxon>
    </lineage>
</organism>
<evidence type="ECO:0000313" key="1">
    <source>
        <dbReference type="EMBL" id="KAB1074069.1"/>
    </source>
</evidence>
<comment type="caution">
    <text evidence="1">The sequence shown here is derived from an EMBL/GenBank/DDBJ whole genome shotgun (WGS) entry which is preliminary data.</text>
</comment>
<dbReference type="AlphaFoldDB" id="A0A6N6MW99"/>
<evidence type="ECO:0000313" key="2">
    <source>
        <dbReference type="Proteomes" id="UP000441523"/>
    </source>
</evidence>
<dbReference type="RefSeq" id="WP_150963172.1">
    <property type="nucleotide sequence ID" value="NZ_VZZJ01000006.1"/>
</dbReference>